<dbReference type="RefSeq" id="WP_184992781.1">
    <property type="nucleotide sequence ID" value="NZ_BOMK01000002.1"/>
</dbReference>
<feature type="compositionally biased region" description="Low complexity" evidence="1">
    <location>
        <begin position="501"/>
        <end position="510"/>
    </location>
</feature>
<dbReference type="InterPro" id="IPR001242">
    <property type="entry name" value="Condensation_dom"/>
</dbReference>
<dbReference type="GO" id="GO:0031177">
    <property type="term" value="F:phosphopantetheine binding"/>
    <property type="evidence" value="ECO:0007669"/>
    <property type="project" value="TreeGrafter"/>
</dbReference>
<dbReference type="GO" id="GO:0043041">
    <property type="term" value="P:amino acid activation for nonribosomal peptide biosynthetic process"/>
    <property type="evidence" value="ECO:0007669"/>
    <property type="project" value="TreeGrafter"/>
</dbReference>
<dbReference type="Pfam" id="PF00668">
    <property type="entry name" value="Condensation"/>
    <property type="match status" value="1"/>
</dbReference>
<evidence type="ECO:0000313" key="3">
    <source>
        <dbReference type="EMBL" id="MBB4761995.1"/>
    </source>
</evidence>
<dbReference type="PANTHER" id="PTHR45527">
    <property type="entry name" value="NONRIBOSOMAL PEPTIDE SYNTHETASE"/>
    <property type="match status" value="1"/>
</dbReference>
<evidence type="ECO:0000259" key="2">
    <source>
        <dbReference type="Pfam" id="PF00668"/>
    </source>
</evidence>
<accession>A0A7W7HWD3</accession>
<dbReference type="Gene3D" id="3.30.559.30">
    <property type="entry name" value="Nonribosomal peptide synthetase, condensation domain"/>
    <property type="match status" value="1"/>
</dbReference>
<dbReference type="GO" id="GO:0008610">
    <property type="term" value="P:lipid biosynthetic process"/>
    <property type="evidence" value="ECO:0007669"/>
    <property type="project" value="UniProtKB-ARBA"/>
</dbReference>
<dbReference type="Gene3D" id="3.30.559.10">
    <property type="entry name" value="Chloramphenicol acetyltransferase-like domain"/>
    <property type="match status" value="1"/>
</dbReference>
<name>A0A7W7HWD3_9ACTN</name>
<dbReference type="GO" id="GO:0005829">
    <property type="term" value="C:cytosol"/>
    <property type="evidence" value="ECO:0007669"/>
    <property type="project" value="TreeGrafter"/>
</dbReference>
<evidence type="ECO:0000256" key="1">
    <source>
        <dbReference type="SAM" id="MobiDB-lite"/>
    </source>
</evidence>
<dbReference type="Proteomes" id="UP000578112">
    <property type="component" value="Unassembled WGS sequence"/>
</dbReference>
<keyword evidence="4" id="KW-1185">Reference proteome</keyword>
<feature type="domain" description="Condensation" evidence="2">
    <location>
        <begin position="49"/>
        <end position="478"/>
    </location>
</feature>
<comment type="caution">
    <text evidence="3">The sequence shown here is derived from an EMBL/GenBank/DDBJ whole genome shotgun (WGS) entry which is preliminary data.</text>
</comment>
<dbReference type="GO" id="GO:0003824">
    <property type="term" value="F:catalytic activity"/>
    <property type="evidence" value="ECO:0007669"/>
    <property type="project" value="InterPro"/>
</dbReference>
<dbReference type="EMBL" id="JACHNH010000001">
    <property type="protein sequence ID" value="MBB4761995.1"/>
    <property type="molecule type" value="Genomic_DNA"/>
</dbReference>
<dbReference type="InterPro" id="IPR023213">
    <property type="entry name" value="CAT-like_dom_sf"/>
</dbReference>
<dbReference type="AlphaFoldDB" id="A0A7W7HWD3"/>
<protein>
    <recommendedName>
        <fullName evidence="2">Condensation domain-containing protein</fullName>
    </recommendedName>
</protein>
<dbReference type="GO" id="GO:0044550">
    <property type="term" value="P:secondary metabolite biosynthetic process"/>
    <property type="evidence" value="ECO:0007669"/>
    <property type="project" value="TreeGrafter"/>
</dbReference>
<feature type="region of interest" description="Disordered" evidence="1">
    <location>
        <begin position="472"/>
        <end position="518"/>
    </location>
</feature>
<gene>
    <name evidence="3" type="ORF">BJ971_002551</name>
</gene>
<dbReference type="PANTHER" id="PTHR45527:SF1">
    <property type="entry name" value="FATTY ACID SYNTHASE"/>
    <property type="match status" value="1"/>
</dbReference>
<dbReference type="CDD" id="cd19531">
    <property type="entry name" value="LCL_NRPS-like"/>
    <property type="match status" value="1"/>
</dbReference>
<sequence>MKTLTARLASMSAEERGRFLAKVRTAATGTAVADEPRLAPGSCPDGRGPASFVQEQLWFVSRLAEGVPAYNVSFALRLDGPLDTGALTGAVADVAGRHDVLRTRLVVTGGRLGQEVTDRVPAVPLTDVSAADDPDAAAGELLAELSRTVFDLSAGPPLRLALLRVRNDRHVLAWIAHHTLVDGWSFGIIGTELAAAYRARRTGRPADLPPVRLQYLDVARWQRARVDGDLLRDLVSGWRDRLAGPALRELPTDRPRPDRQTFRGGMRRFDLGAPAARAVTAAAEAAGVTPFGVLLGAYALTLAAHAGGDAGVIGVPLAGRGRPELDGVVGPCSNTLPLRVDLAGDPTLAEVTARANEAMLAAVSGQDVPFGKLAEALLPDRDASRNPLFDVLFNLGNLPPGSDRAELGPDTTMRIDGCPNGTVRLDLELTVEHGPDALTGRLEYNAELFDDATAETLIEDLRHVLDQIAGHPEERRSAVRPPGAARRRVAARARALRDDGAPAARPASASRRSRGWSR</sequence>
<evidence type="ECO:0000313" key="4">
    <source>
        <dbReference type="Proteomes" id="UP000578112"/>
    </source>
</evidence>
<dbReference type="SUPFAM" id="SSF52777">
    <property type="entry name" value="CoA-dependent acyltransferases"/>
    <property type="match status" value="2"/>
</dbReference>
<organism evidence="3 4">
    <name type="scientific">Actinoplanes digitatis</name>
    <dbReference type="NCBI Taxonomy" id="1868"/>
    <lineage>
        <taxon>Bacteria</taxon>
        <taxon>Bacillati</taxon>
        <taxon>Actinomycetota</taxon>
        <taxon>Actinomycetes</taxon>
        <taxon>Micromonosporales</taxon>
        <taxon>Micromonosporaceae</taxon>
        <taxon>Actinoplanes</taxon>
    </lineage>
</organism>
<reference evidence="3 4" key="1">
    <citation type="submission" date="2020-08" db="EMBL/GenBank/DDBJ databases">
        <title>Sequencing the genomes of 1000 actinobacteria strains.</title>
        <authorList>
            <person name="Klenk H.-P."/>
        </authorList>
    </citation>
    <scope>NUCLEOTIDE SEQUENCE [LARGE SCALE GENOMIC DNA]</scope>
    <source>
        <strain evidence="3 4">DSM 43149</strain>
    </source>
</reference>
<proteinExistence type="predicted"/>